<evidence type="ECO:0000313" key="2">
    <source>
        <dbReference type="WBParaSite" id="TTAC_0000787401-mRNA-1"/>
    </source>
</evidence>
<dbReference type="STRING" id="6205.A0A0R3X3F2"/>
<feature type="transmembrane region" description="Helical" evidence="1">
    <location>
        <begin position="337"/>
        <end position="357"/>
    </location>
</feature>
<sequence>LQIFRVHFFHSSSLITGHALFSIFLLLASCTLHFQTSCGRGNADLSCSGKVFVHVFGAESVLATPPLRLFNGCYLVVRSDDRVVDASHISLVALPMGHSIIRPFIYASEVCSDICSAGAGGRRSLTKEWKATRHFLVTVVFHCLVALLLSLLTSWASREFLVSFPCKLLSCFCAIGISESSLWTLLVPTSSWIELERRGDLGSTWMGSSQSSLVSLMPYCLLNFIYALLDPIVLYCVADCHIPLAMACRGLSRLSGWWRGWQRCRSCCESRAYAASFYITLACICVSFIFHDGAAFLVIALALLVNCGSVLTRVGVNDEMEWRVASVDERSHVLVAIQLRFALLLVFCSFLSVEQWFTFAFRAKLLFAGHGVDWMRFFSPSVFQFFLLLTMSLLLRSLPTAVILIKGHRYRRLPSLFLGSALFGTLVGCLVCLGGYLHTADNLHTCLVITLVTAFLLGVWLWVATTPGGGAAAVSLGQDRLRLVIALLPSRCLNGFAIVTFVLLFFIKNCFKCV</sequence>
<dbReference type="AlphaFoldDB" id="A0A0R3X3F2"/>
<feature type="transmembrane region" description="Helical" evidence="1">
    <location>
        <begin position="377"/>
        <end position="395"/>
    </location>
</feature>
<organism evidence="2">
    <name type="scientific">Hydatigena taeniaeformis</name>
    <name type="common">Feline tapeworm</name>
    <name type="synonym">Taenia taeniaeformis</name>
    <dbReference type="NCBI Taxonomy" id="6205"/>
    <lineage>
        <taxon>Eukaryota</taxon>
        <taxon>Metazoa</taxon>
        <taxon>Spiralia</taxon>
        <taxon>Lophotrochozoa</taxon>
        <taxon>Platyhelminthes</taxon>
        <taxon>Cestoda</taxon>
        <taxon>Eucestoda</taxon>
        <taxon>Cyclophyllidea</taxon>
        <taxon>Taeniidae</taxon>
        <taxon>Hydatigera</taxon>
    </lineage>
</organism>
<evidence type="ECO:0000256" key="1">
    <source>
        <dbReference type="SAM" id="Phobius"/>
    </source>
</evidence>
<feature type="transmembrane region" description="Helical" evidence="1">
    <location>
        <begin position="272"/>
        <end position="290"/>
    </location>
</feature>
<feature type="transmembrane region" description="Helical" evidence="1">
    <location>
        <begin position="442"/>
        <end position="463"/>
    </location>
</feature>
<feature type="transmembrane region" description="Helical" evidence="1">
    <location>
        <begin position="416"/>
        <end position="436"/>
    </location>
</feature>
<keyword evidence="1" id="KW-1133">Transmembrane helix</keyword>
<feature type="transmembrane region" description="Helical" evidence="1">
    <location>
        <begin position="135"/>
        <end position="156"/>
    </location>
</feature>
<feature type="transmembrane region" description="Helical" evidence="1">
    <location>
        <begin position="207"/>
        <end position="226"/>
    </location>
</feature>
<accession>A0A0R3X3F2</accession>
<reference evidence="2" key="1">
    <citation type="submission" date="2017-02" db="UniProtKB">
        <authorList>
            <consortium name="WormBaseParasite"/>
        </authorList>
    </citation>
    <scope>IDENTIFICATION</scope>
</reference>
<keyword evidence="1" id="KW-0812">Transmembrane</keyword>
<keyword evidence="1" id="KW-0472">Membrane</keyword>
<feature type="transmembrane region" description="Helical" evidence="1">
    <location>
        <begin position="483"/>
        <end position="507"/>
    </location>
</feature>
<dbReference type="WBParaSite" id="TTAC_0000787401-mRNA-1">
    <property type="protein sequence ID" value="TTAC_0000787401-mRNA-1"/>
    <property type="gene ID" value="TTAC_0000787401"/>
</dbReference>
<proteinExistence type="predicted"/>
<protein>
    <submittedName>
        <fullName evidence="2">RING-type domain-containing protein</fullName>
    </submittedName>
</protein>
<name>A0A0R3X3F2_HYDTA</name>
<feature type="transmembrane region" description="Helical" evidence="1">
    <location>
        <begin position="296"/>
        <end position="316"/>
    </location>
</feature>
<feature type="transmembrane region" description="Helical" evidence="1">
    <location>
        <begin position="15"/>
        <end position="34"/>
    </location>
</feature>